<keyword evidence="2" id="KW-1185">Reference proteome</keyword>
<proteinExistence type="predicted"/>
<protein>
    <submittedName>
        <fullName evidence="1">Uncharacterized protein</fullName>
    </submittedName>
</protein>
<name>A0ACC3MP80_9PEZI</name>
<reference evidence="1" key="1">
    <citation type="submission" date="2023-07" db="EMBL/GenBank/DDBJ databases">
        <title>Black Yeasts Isolated from many extreme environments.</title>
        <authorList>
            <person name="Coleine C."/>
            <person name="Stajich J.E."/>
            <person name="Selbmann L."/>
        </authorList>
    </citation>
    <scope>NUCLEOTIDE SEQUENCE</scope>
    <source>
        <strain evidence="1">CCFEE 5714</strain>
    </source>
</reference>
<evidence type="ECO:0000313" key="1">
    <source>
        <dbReference type="EMBL" id="KAK3700381.1"/>
    </source>
</evidence>
<gene>
    <name evidence="1" type="ORF">LTR37_015992</name>
</gene>
<dbReference type="Proteomes" id="UP001281147">
    <property type="component" value="Unassembled WGS sequence"/>
</dbReference>
<comment type="caution">
    <text evidence="1">The sequence shown here is derived from an EMBL/GenBank/DDBJ whole genome shotgun (WGS) entry which is preliminary data.</text>
</comment>
<organism evidence="1 2">
    <name type="scientific">Vermiconidia calcicola</name>
    <dbReference type="NCBI Taxonomy" id="1690605"/>
    <lineage>
        <taxon>Eukaryota</taxon>
        <taxon>Fungi</taxon>
        <taxon>Dikarya</taxon>
        <taxon>Ascomycota</taxon>
        <taxon>Pezizomycotina</taxon>
        <taxon>Dothideomycetes</taxon>
        <taxon>Dothideomycetidae</taxon>
        <taxon>Mycosphaerellales</taxon>
        <taxon>Extremaceae</taxon>
        <taxon>Vermiconidia</taxon>
    </lineage>
</organism>
<sequence>MTRKIRIAAAQIGAVHLNDERSKTLDRMLKLLDDATSQAAEVVLFPETAFTTCFPRHLINDPERLSSFFEHGDVTNSPTAAPLFERARELGIDISVGFAEATDSGERFNSSVYYHSRSGSILSKYRKVHLPGDFEPFADPEATNQLEKRYFKPGNLGFNAFRVPELASNTEPTFGMMICNDRRWAEAWRSLGLQDVEVVLCGYNTAGFAPHLRGTDADQDPKAAEADAVFHHKLVMQANSYMNATFSVCAARCGMDDGKYSLIGAGCIVDPEGKILAEAKTVEDEIVVADCDLEMCRQGKTRTFDFARHRRIEHYQRITNQTGVIEPPKLSAVGRSDANGVASPTTNGMSEVNGVALRHTRTKKIRILLCNPNATKSMTDNCVKMCEPTLPPDVEVVGFTAPAPAPTAVEGNFDGVMSAAASMRAIQGQQQREGYDAFLVACYSDHALIRMLREEYDVPVIGIMEASLFAARTLGARFGIVATSKRSKVMHEDSVRHYGMDGFCAGVGSCNLGVLDLERKPRPEVLGIMQDVAKQLVGQGAEVLTLGCAGMSDMKAAVEEAVGDDVQVVDGVVAGVHHLSGLVRMGGKTAKGGMYASSSRGRKLRGQEYV</sequence>
<accession>A0ACC3MP80</accession>
<evidence type="ECO:0000313" key="2">
    <source>
        <dbReference type="Proteomes" id="UP001281147"/>
    </source>
</evidence>
<dbReference type="EMBL" id="JAUTXU010000186">
    <property type="protein sequence ID" value="KAK3700381.1"/>
    <property type="molecule type" value="Genomic_DNA"/>
</dbReference>